<dbReference type="EMBL" id="GBRH01237994">
    <property type="protein sequence ID" value="JAD59901.1"/>
    <property type="molecule type" value="Transcribed_RNA"/>
</dbReference>
<proteinExistence type="predicted"/>
<organism evidence="1">
    <name type="scientific">Arundo donax</name>
    <name type="common">Giant reed</name>
    <name type="synonym">Donax arundinaceus</name>
    <dbReference type="NCBI Taxonomy" id="35708"/>
    <lineage>
        <taxon>Eukaryota</taxon>
        <taxon>Viridiplantae</taxon>
        <taxon>Streptophyta</taxon>
        <taxon>Embryophyta</taxon>
        <taxon>Tracheophyta</taxon>
        <taxon>Spermatophyta</taxon>
        <taxon>Magnoliopsida</taxon>
        <taxon>Liliopsida</taxon>
        <taxon>Poales</taxon>
        <taxon>Poaceae</taxon>
        <taxon>PACMAD clade</taxon>
        <taxon>Arundinoideae</taxon>
        <taxon>Arundineae</taxon>
        <taxon>Arundo</taxon>
    </lineage>
</organism>
<name>A0A0A9B991_ARUDO</name>
<protein>
    <submittedName>
        <fullName evidence="1">Uncharacterized protein</fullName>
    </submittedName>
</protein>
<reference evidence="1" key="2">
    <citation type="journal article" date="2015" name="Data Brief">
        <title>Shoot transcriptome of the giant reed, Arundo donax.</title>
        <authorList>
            <person name="Barrero R.A."/>
            <person name="Guerrero F.D."/>
            <person name="Moolhuijzen P."/>
            <person name="Goolsby J.A."/>
            <person name="Tidwell J."/>
            <person name="Bellgard S.E."/>
            <person name="Bellgard M.I."/>
        </authorList>
    </citation>
    <scope>NUCLEOTIDE SEQUENCE</scope>
    <source>
        <tissue evidence="1">Shoot tissue taken approximately 20 cm above the soil surface</tissue>
    </source>
</reference>
<sequence length="43" mass="5034">MPFELCLCTWNLKNYIYVSRGFKLKSDGNAVFELLNVIFFVPC</sequence>
<reference evidence="1" key="1">
    <citation type="submission" date="2014-09" db="EMBL/GenBank/DDBJ databases">
        <authorList>
            <person name="Magalhaes I.L.F."/>
            <person name="Oliveira U."/>
            <person name="Santos F.R."/>
            <person name="Vidigal T.H.D.A."/>
            <person name="Brescovit A.D."/>
            <person name="Santos A.J."/>
        </authorList>
    </citation>
    <scope>NUCLEOTIDE SEQUENCE</scope>
    <source>
        <tissue evidence="1">Shoot tissue taken approximately 20 cm above the soil surface</tissue>
    </source>
</reference>
<evidence type="ECO:0000313" key="1">
    <source>
        <dbReference type="EMBL" id="JAD59901.1"/>
    </source>
</evidence>
<accession>A0A0A9B991</accession>
<dbReference type="AlphaFoldDB" id="A0A0A9B991"/>